<dbReference type="OrthoDB" id="323290at2"/>
<evidence type="ECO:0000313" key="5">
    <source>
        <dbReference type="EMBL" id="EAR16029.1"/>
    </source>
</evidence>
<dbReference type="KEGG" id="rbi:RB2501_04005"/>
<dbReference type="Pfam" id="PF12833">
    <property type="entry name" value="HTH_18"/>
    <property type="match status" value="1"/>
</dbReference>
<dbReference type="InterPro" id="IPR018060">
    <property type="entry name" value="HTH_AraC"/>
</dbReference>
<proteinExistence type="predicted"/>
<dbReference type="PROSITE" id="PS00041">
    <property type="entry name" value="HTH_ARAC_FAMILY_1"/>
    <property type="match status" value="1"/>
</dbReference>
<dbReference type="PANTHER" id="PTHR46796:SF13">
    <property type="entry name" value="HTH-TYPE TRANSCRIPTIONAL ACTIVATOR RHAS"/>
    <property type="match status" value="1"/>
</dbReference>
<protein>
    <submittedName>
        <fullName evidence="5">Transcriptional regulator</fullName>
    </submittedName>
</protein>
<dbReference type="InterPro" id="IPR046532">
    <property type="entry name" value="DUF6597"/>
</dbReference>
<dbReference type="RefSeq" id="WP_012813724.1">
    <property type="nucleotide sequence ID" value="NC_013222.1"/>
</dbReference>
<keyword evidence="1" id="KW-0805">Transcription regulation</keyword>
<evidence type="ECO:0000256" key="2">
    <source>
        <dbReference type="ARBA" id="ARBA00023125"/>
    </source>
</evidence>
<sequence length="274" mass="31253">MHTIQEFQPANQLAPYIACYFTGEMNSQALPESSLTVIPNGCLELIVHLEETYCRLPGSRGLTATPDYMLIGMFCQPYQVHFSQSVTVFAIRFKPEALSIILKLGGPDILESYADIEQILDPGFRDLCHRLRELDTTAERIAITEKHLFALLSKQPETSNYFTKATQILRQSATGDLKDVSAELNISQRQLERKFKEVMGISPKKYLRLLRIGKVMNAMQSRSDLNLTNVAYHCGYFDQAHFTKDFKLITGRTPTGFLHDQDAYMYLPESRELR</sequence>
<organism evidence="5 6">
    <name type="scientific">Robiginitalea biformata (strain ATCC BAA-864 / DSM 15991 / KCTC 12146 / HTCC2501)</name>
    <dbReference type="NCBI Taxonomy" id="313596"/>
    <lineage>
        <taxon>Bacteria</taxon>
        <taxon>Pseudomonadati</taxon>
        <taxon>Bacteroidota</taxon>
        <taxon>Flavobacteriia</taxon>
        <taxon>Flavobacteriales</taxon>
        <taxon>Flavobacteriaceae</taxon>
        <taxon>Robiginitalea</taxon>
    </lineage>
</organism>
<name>A4CGH1_ROBBH</name>
<dbReference type="AlphaFoldDB" id="A4CGH1"/>
<accession>A4CGH1</accession>
<dbReference type="Pfam" id="PF20240">
    <property type="entry name" value="DUF6597"/>
    <property type="match status" value="1"/>
</dbReference>
<keyword evidence="6" id="KW-1185">Reference proteome</keyword>
<dbReference type="InterPro" id="IPR018062">
    <property type="entry name" value="HTH_AraC-typ_CS"/>
</dbReference>
<dbReference type="GO" id="GO:0043565">
    <property type="term" value="F:sequence-specific DNA binding"/>
    <property type="evidence" value="ECO:0007669"/>
    <property type="project" value="InterPro"/>
</dbReference>
<dbReference type="PROSITE" id="PS01124">
    <property type="entry name" value="HTH_ARAC_FAMILY_2"/>
    <property type="match status" value="1"/>
</dbReference>
<dbReference type="Gene3D" id="1.10.10.60">
    <property type="entry name" value="Homeodomain-like"/>
    <property type="match status" value="1"/>
</dbReference>
<dbReference type="GO" id="GO:0003700">
    <property type="term" value="F:DNA-binding transcription factor activity"/>
    <property type="evidence" value="ECO:0007669"/>
    <property type="project" value="InterPro"/>
</dbReference>
<dbReference type="InterPro" id="IPR050204">
    <property type="entry name" value="AraC_XylS_family_regulators"/>
</dbReference>
<keyword evidence="3" id="KW-0804">Transcription</keyword>
<dbReference type="HOGENOM" id="CLU_066193_1_0_10"/>
<feature type="domain" description="HTH araC/xylS-type" evidence="4">
    <location>
        <begin position="177"/>
        <end position="260"/>
    </location>
</feature>
<dbReference type="Proteomes" id="UP000009049">
    <property type="component" value="Chromosome"/>
</dbReference>
<dbReference type="SMART" id="SM00342">
    <property type="entry name" value="HTH_ARAC"/>
    <property type="match status" value="1"/>
</dbReference>
<evidence type="ECO:0000259" key="4">
    <source>
        <dbReference type="PROSITE" id="PS01124"/>
    </source>
</evidence>
<dbReference type="EMBL" id="CP001712">
    <property type="protein sequence ID" value="EAR16029.1"/>
    <property type="molecule type" value="Genomic_DNA"/>
</dbReference>
<gene>
    <name evidence="5" type="ordered locus">RB2501_04005</name>
</gene>
<dbReference type="eggNOG" id="COG2207">
    <property type="taxonomic scope" value="Bacteria"/>
</dbReference>
<dbReference type="SUPFAM" id="SSF46689">
    <property type="entry name" value="Homeodomain-like"/>
    <property type="match status" value="1"/>
</dbReference>
<evidence type="ECO:0000313" key="6">
    <source>
        <dbReference type="Proteomes" id="UP000009049"/>
    </source>
</evidence>
<evidence type="ECO:0000256" key="3">
    <source>
        <dbReference type="ARBA" id="ARBA00023163"/>
    </source>
</evidence>
<dbReference type="PANTHER" id="PTHR46796">
    <property type="entry name" value="HTH-TYPE TRANSCRIPTIONAL ACTIVATOR RHAS-RELATED"/>
    <property type="match status" value="1"/>
</dbReference>
<dbReference type="STRING" id="313596.RB2501_04005"/>
<evidence type="ECO:0000256" key="1">
    <source>
        <dbReference type="ARBA" id="ARBA00023015"/>
    </source>
</evidence>
<reference evidence="5 6" key="1">
    <citation type="journal article" date="2009" name="J. Bacteriol.">
        <title>Complete genome sequence of Robiginitalea biformata HTCC2501.</title>
        <authorList>
            <person name="Oh H.M."/>
            <person name="Giovannoni S.J."/>
            <person name="Lee K."/>
            <person name="Ferriera S."/>
            <person name="Johnson J."/>
            <person name="Cho J.C."/>
        </authorList>
    </citation>
    <scope>NUCLEOTIDE SEQUENCE [LARGE SCALE GENOMIC DNA]</scope>
    <source>
        <strain evidence="6">ATCC BAA-864 / HTCC2501 / KCTC 12146</strain>
    </source>
</reference>
<keyword evidence="2" id="KW-0238">DNA-binding</keyword>
<dbReference type="InterPro" id="IPR009057">
    <property type="entry name" value="Homeodomain-like_sf"/>
</dbReference>